<dbReference type="Gene3D" id="3.20.20.100">
    <property type="entry name" value="NADP-dependent oxidoreductase domain"/>
    <property type="match status" value="1"/>
</dbReference>
<evidence type="ECO:0000313" key="5">
    <source>
        <dbReference type="Proteomes" id="UP000053820"/>
    </source>
</evidence>
<gene>
    <name evidence="4" type="ORF">HYDPIDRAFT_132508</name>
</gene>
<name>A0A0C9WF73_9AGAM</name>
<reference evidence="4 5" key="1">
    <citation type="submission" date="2014-04" db="EMBL/GenBank/DDBJ databases">
        <title>Evolutionary Origins and Diversification of the Mycorrhizal Mutualists.</title>
        <authorList>
            <consortium name="DOE Joint Genome Institute"/>
            <consortium name="Mycorrhizal Genomics Consortium"/>
            <person name="Kohler A."/>
            <person name="Kuo A."/>
            <person name="Nagy L.G."/>
            <person name="Floudas D."/>
            <person name="Copeland A."/>
            <person name="Barry K.W."/>
            <person name="Cichocki N."/>
            <person name="Veneault-Fourrey C."/>
            <person name="LaButti K."/>
            <person name="Lindquist E.A."/>
            <person name="Lipzen A."/>
            <person name="Lundell T."/>
            <person name="Morin E."/>
            <person name="Murat C."/>
            <person name="Riley R."/>
            <person name="Ohm R."/>
            <person name="Sun H."/>
            <person name="Tunlid A."/>
            <person name="Henrissat B."/>
            <person name="Grigoriev I.V."/>
            <person name="Hibbett D.S."/>
            <person name="Martin F."/>
        </authorList>
    </citation>
    <scope>NUCLEOTIDE SEQUENCE [LARGE SCALE GENOMIC DNA]</scope>
    <source>
        <strain evidence="4 5">MD-312</strain>
    </source>
</reference>
<feature type="domain" description="NADP-dependent oxidoreductase" evidence="3">
    <location>
        <begin position="33"/>
        <end position="339"/>
    </location>
</feature>
<dbReference type="PANTHER" id="PTHR43364">
    <property type="entry name" value="NADH-SPECIFIC METHYLGLYOXAL REDUCTASE-RELATED"/>
    <property type="match status" value="1"/>
</dbReference>
<protein>
    <recommendedName>
        <fullName evidence="3">NADP-dependent oxidoreductase domain-containing protein</fullName>
    </recommendedName>
</protein>
<dbReference type="PANTHER" id="PTHR43364:SF7">
    <property type="entry name" value="NADP-DEPENDENT OXIDOREDUCTASE DOMAIN-CONTAINING PROTEIN-RELATED"/>
    <property type="match status" value="1"/>
</dbReference>
<evidence type="ECO:0000256" key="1">
    <source>
        <dbReference type="ARBA" id="ARBA00022857"/>
    </source>
</evidence>
<comment type="similarity">
    <text evidence="2">Belongs to the aldo/keto reductase family. Aldo/keto reductase 2 subfamily.</text>
</comment>
<keyword evidence="1" id="KW-0521">NADP</keyword>
<dbReference type="SUPFAM" id="SSF51430">
    <property type="entry name" value="NAD(P)-linked oxidoreductase"/>
    <property type="match status" value="1"/>
</dbReference>
<accession>A0A0C9WF73</accession>
<dbReference type="HOGENOM" id="CLU_023205_2_2_1"/>
<keyword evidence="5" id="KW-1185">Reference proteome</keyword>
<dbReference type="Proteomes" id="UP000053820">
    <property type="component" value="Unassembled WGS sequence"/>
</dbReference>
<organism evidence="4 5">
    <name type="scientific">Hydnomerulius pinastri MD-312</name>
    <dbReference type="NCBI Taxonomy" id="994086"/>
    <lineage>
        <taxon>Eukaryota</taxon>
        <taxon>Fungi</taxon>
        <taxon>Dikarya</taxon>
        <taxon>Basidiomycota</taxon>
        <taxon>Agaricomycotina</taxon>
        <taxon>Agaricomycetes</taxon>
        <taxon>Agaricomycetidae</taxon>
        <taxon>Boletales</taxon>
        <taxon>Boletales incertae sedis</taxon>
        <taxon>Leucogyrophana</taxon>
    </lineage>
</organism>
<proteinExistence type="inferred from homology"/>
<dbReference type="InterPro" id="IPR023210">
    <property type="entry name" value="NADP_OxRdtase_dom"/>
</dbReference>
<dbReference type="InterPro" id="IPR050523">
    <property type="entry name" value="AKR_Detox_Biosynth"/>
</dbReference>
<dbReference type="AlphaFoldDB" id="A0A0C9WF73"/>
<sequence>MSKAARFQATAQSQTPLARYRQLAPRAAIHVSPMVFGGMSVGNTWKAVMGTVEEPEALLDAYFDAGGNFIDTASNYQEGSSEMIIGEWAEKRGIRDQLVIATKYTNYFKGLDKSVIQKVNFLGNNLKNLKLSLENSLKNLRTTYIDILYVHYWDLHTSVEEIMDGLHNLVAAGKILYLGISDAPAWFVVKANAYAHQHGKTPFVLYQGPYSCLQRDMEREILPMCRHEGIGITFWNVLAGGHIRTDQEEERRLSSGEGGRTAMGPWLRTQREKEKCAVLEEIAKEIGARHITAVAIAYTMLKAPYIFPIVGGRKVEQLQANIEALEVRLTPEQIARIDGTDFDKGFPSNLIGEYGAGAYPFLFRPYANFDVQPPLPPIQPATPAAPSSTST</sequence>
<dbReference type="EMBL" id="KN839846">
    <property type="protein sequence ID" value="KIJ64541.1"/>
    <property type="molecule type" value="Genomic_DNA"/>
</dbReference>
<dbReference type="InterPro" id="IPR036812">
    <property type="entry name" value="NAD(P)_OxRdtase_dom_sf"/>
</dbReference>
<evidence type="ECO:0000259" key="3">
    <source>
        <dbReference type="Pfam" id="PF00248"/>
    </source>
</evidence>
<dbReference type="Pfam" id="PF00248">
    <property type="entry name" value="Aldo_ket_red"/>
    <property type="match status" value="1"/>
</dbReference>
<evidence type="ECO:0000256" key="2">
    <source>
        <dbReference type="ARBA" id="ARBA00038157"/>
    </source>
</evidence>
<evidence type="ECO:0000313" key="4">
    <source>
        <dbReference type="EMBL" id="KIJ64541.1"/>
    </source>
</evidence>
<dbReference type="OrthoDB" id="48988at2759"/>